<reference evidence="10 11" key="1">
    <citation type="submission" date="2018-03" db="EMBL/GenBank/DDBJ databases">
        <title>The draft genome of Mesorhizobium soli JCM 19897.</title>
        <authorList>
            <person name="Li L."/>
            <person name="Liu L."/>
            <person name="Liang L."/>
            <person name="Wang T."/>
            <person name="Zhang X."/>
        </authorList>
    </citation>
    <scope>NUCLEOTIDE SEQUENCE [LARGE SCALE GENOMIC DNA]</scope>
    <source>
        <strain evidence="10 11">JCM 19897</strain>
    </source>
</reference>
<keyword evidence="7 8" id="KW-0472">Membrane</keyword>
<dbReference type="GO" id="GO:0055085">
    <property type="term" value="P:transmembrane transport"/>
    <property type="evidence" value="ECO:0007669"/>
    <property type="project" value="InterPro"/>
</dbReference>
<keyword evidence="6 8" id="KW-1133">Transmembrane helix</keyword>
<evidence type="ECO:0000256" key="4">
    <source>
        <dbReference type="ARBA" id="ARBA00022519"/>
    </source>
</evidence>
<dbReference type="Gene3D" id="1.10.3720.10">
    <property type="entry name" value="MetI-like"/>
    <property type="match status" value="2"/>
</dbReference>
<feature type="transmembrane region" description="Helical" evidence="8">
    <location>
        <begin position="207"/>
        <end position="232"/>
    </location>
</feature>
<feature type="transmembrane region" description="Helical" evidence="8">
    <location>
        <begin position="411"/>
        <end position="433"/>
    </location>
</feature>
<dbReference type="PANTHER" id="PTHR43357:SF3">
    <property type="entry name" value="FE(3+)-TRANSPORT SYSTEM PERMEASE PROTEIN FBPB 2"/>
    <property type="match status" value="1"/>
</dbReference>
<dbReference type="InterPro" id="IPR035906">
    <property type="entry name" value="MetI-like_sf"/>
</dbReference>
<dbReference type="EMBL" id="PXYL01000009">
    <property type="protein sequence ID" value="PSJ59019.1"/>
    <property type="molecule type" value="Genomic_DNA"/>
</dbReference>
<evidence type="ECO:0000256" key="1">
    <source>
        <dbReference type="ARBA" id="ARBA00004429"/>
    </source>
</evidence>
<dbReference type="GO" id="GO:0005886">
    <property type="term" value="C:plasma membrane"/>
    <property type="evidence" value="ECO:0007669"/>
    <property type="project" value="UniProtKB-SubCell"/>
</dbReference>
<dbReference type="CDD" id="cd06261">
    <property type="entry name" value="TM_PBP2"/>
    <property type="match status" value="2"/>
</dbReference>
<keyword evidence="5 8" id="KW-0812">Transmembrane</keyword>
<dbReference type="Proteomes" id="UP000240653">
    <property type="component" value="Unassembled WGS sequence"/>
</dbReference>
<dbReference type="PANTHER" id="PTHR43357">
    <property type="entry name" value="INNER MEMBRANE ABC TRANSPORTER PERMEASE PROTEIN YDCV"/>
    <property type="match status" value="1"/>
</dbReference>
<evidence type="ECO:0000256" key="7">
    <source>
        <dbReference type="ARBA" id="ARBA00023136"/>
    </source>
</evidence>
<feature type="transmembrane region" description="Helical" evidence="8">
    <location>
        <begin position="377"/>
        <end position="399"/>
    </location>
</feature>
<feature type="transmembrane region" description="Helical" evidence="8">
    <location>
        <begin position="265"/>
        <end position="285"/>
    </location>
</feature>
<evidence type="ECO:0000256" key="2">
    <source>
        <dbReference type="ARBA" id="ARBA00022448"/>
    </source>
</evidence>
<protein>
    <submittedName>
        <fullName evidence="10">ABC transporter permease</fullName>
    </submittedName>
</protein>
<dbReference type="InterPro" id="IPR000515">
    <property type="entry name" value="MetI-like"/>
</dbReference>
<dbReference type="Pfam" id="PF00528">
    <property type="entry name" value="BPD_transp_1"/>
    <property type="match status" value="2"/>
</dbReference>
<evidence type="ECO:0000313" key="11">
    <source>
        <dbReference type="Proteomes" id="UP000240653"/>
    </source>
</evidence>
<evidence type="ECO:0000313" key="10">
    <source>
        <dbReference type="EMBL" id="PSJ59019.1"/>
    </source>
</evidence>
<dbReference type="AlphaFoldDB" id="A0A2P7S955"/>
<gene>
    <name evidence="10" type="ORF">C7I85_18365</name>
</gene>
<proteinExistence type="inferred from homology"/>
<feature type="domain" description="ABC transmembrane type-1" evidence="9">
    <location>
        <begin position="373"/>
        <end position="569"/>
    </location>
</feature>
<dbReference type="PROSITE" id="PS50928">
    <property type="entry name" value="ABC_TM1"/>
    <property type="match status" value="2"/>
</dbReference>
<feature type="transmembrane region" description="Helical" evidence="8">
    <location>
        <begin position="159"/>
        <end position="182"/>
    </location>
</feature>
<evidence type="ECO:0000256" key="3">
    <source>
        <dbReference type="ARBA" id="ARBA00022475"/>
    </source>
</evidence>
<evidence type="ECO:0000256" key="8">
    <source>
        <dbReference type="RuleBase" id="RU363032"/>
    </source>
</evidence>
<organism evidence="10 11">
    <name type="scientific">Pseudaminobacter soli</name>
    <name type="common">ex Li et al. 2025</name>
    <dbReference type="NCBI Taxonomy" id="1295366"/>
    <lineage>
        <taxon>Bacteria</taxon>
        <taxon>Pseudomonadati</taxon>
        <taxon>Pseudomonadota</taxon>
        <taxon>Alphaproteobacteria</taxon>
        <taxon>Hyphomicrobiales</taxon>
        <taxon>Phyllobacteriaceae</taxon>
        <taxon>Pseudaminobacter</taxon>
    </lineage>
</organism>
<accession>A0A2P7S955</accession>
<keyword evidence="11" id="KW-1185">Reference proteome</keyword>
<dbReference type="SUPFAM" id="SSF161098">
    <property type="entry name" value="MetI-like"/>
    <property type="match status" value="2"/>
</dbReference>
<sequence length="579" mass="61105">MNGASVSASPLEAHSAAKKGLSGDDGHSAALWIAAIGLLLVVGVPFTFIVLQAIFPELGRGSLAAPFSNLGKTLSDPLLPRMALNTVGLGVAVAAISALIGVPLAAFRGLFKVPGAKVWDALMLVPFMIPPYIATLGWIMTLQPNGYLQQLAGFNLAPFLFSLGGMAFVMALNCFPVIYFGVSRTLEAVGGRYSDVGRVFGASPWRAFWRITLPLSIPGLAASLLLIFAMAIEEYGTPAALGRHAGFEVLVTQIELRVSDWPIDLPGASIMALTLVLLSFSAFLVQRRVLSARNFQTTGGKPQAFNKRPLGPLAVPVLMFFALIAFLAAGAPLFAILATALSRTISGGLVLDNLTLANFSRIYEDGAGALKALTLSLSLGVATAIVAGLLGAIASYVVVKTKSRGRFLLDTLTIIPNALPGIVVAIGLVLAWNQPWLPVSPYNTSLILLLAYCCILLPQPVRYTTAALHQIGDNLEAAARVFGASRMVVFRRILLPLIAPSLVASMLLVFAVASRELVASLLVAPVGTHTVASFIWRQFEQGSVGLGMGMAFVTIVLTTLVPFAILILLRRASGHDAML</sequence>
<feature type="transmembrane region" description="Helical" evidence="8">
    <location>
        <begin position="517"/>
        <end position="536"/>
    </location>
</feature>
<keyword evidence="3" id="KW-1003">Cell membrane</keyword>
<feature type="transmembrane region" description="Helical" evidence="8">
    <location>
        <begin position="493"/>
        <end position="511"/>
    </location>
</feature>
<feature type="transmembrane region" description="Helical" evidence="8">
    <location>
        <begin position="118"/>
        <end position="139"/>
    </location>
</feature>
<feature type="domain" description="ABC transmembrane type-1" evidence="9">
    <location>
        <begin position="83"/>
        <end position="286"/>
    </location>
</feature>
<feature type="transmembrane region" description="Helical" evidence="8">
    <location>
        <begin position="29"/>
        <end position="55"/>
    </location>
</feature>
<feature type="transmembrane region" description="Helical" evidence="8">
    <location>
        <begin position="82"/>
        <end position="106"/>
    </location>
</feature>
<comment type="similarity">
    <text evidence="8">Belongs to the binding-protein-dependent transport system permease family.</text>
</comment>
<comment type="caution">
    <text evidence="10">The sequence shown here is derived from an EMBL/GenBank/DDBJ whole genome shotgun (WGS) entry which is preliminary data.</text>
</comment>
<evidence type="ECO:0000259" key="9">
    <source>
        <dbReference type="PROSITE" id="PS50928"/>
    </source>
</evidence>
<keyword evidence="2 8" id="KW-0813">Transport</keyword>
<comment type="subcellular location">
    <subcellularLocation>
        <location evidence="1">Cell inner membrane</location>
        <topology evidence="1">Multi-pass membrane protein</topology>
    </subcellularLocation>
    <subcellularLocation>
        <location evidence="8">Cell membrane</location>
        <topology evidence="8">Multi-pass membrane protein</topology>
    </subcellularLocation>
</comment>
<evidence type="ECO:0000256" key="6">
    <source>
        <dbReference type="ARBA" id="ARBA00022989"/>
    </source>
</evidence>
<evidence type="ECO:0000256" key="5">
    <source>
        <dbReference type="ARBA" id="ARBA00022692"/>
    </source>
</evidence>
<feature type="transmembrane region" description="Helical" evidence="8">
    <location>
        <begin position="548"/>
        <end position="569"/>
    </location>
</feature>
<feature type="transmembrane region" description="Helical" evidence="8">
    <location>
        <begin position="317"/>
        <end position="341"/>
    </location>
</feature>
<keyword evidence="4" id="KW-0997">Cell inner membrane</keyword>
<name>A0A2P7S955_9HYPH</name>
<dbReference type="OrthoDB" id="7908600at2"/>